<proteinExistence type="predicted"/>
<reference evidence="1 2" key="1">
    <citation type="submission" date="2019-07" db="EMBL/GenBank/DDBJ databases">
        <title>The First High-Quality Draft Genome Sequence of the Causal Agent of the Current Panama Disease Epidemic.</title>
        <authorList>
            <person name="Warmington R.J."/>
            <person name="Kay W."/>
            <person name="Jeffries A."/>
            <person name="Bebber D."/>
            <person name="Moore K."/>
            <person name="Studholme D.J."/>
        </authorList>
    </citation>
    <scope>NUCLEOTIDE SEQUENCE [LARGE SCALE GENOMIC DNA]</scope>
    <source>
        <strain evidence="1 2">TR4</strain>
    </source>
</reference>
<dbReference type="InterPro" id="IPR004567">
    <property type="entry name" value="Type_II_PanK"/>
</dbReference>
<dbReference type="AlphaFoldDB" id="A0A5C6SLN7"/>
<dbReference type="EMBL" id="VMNF01000011">
    <property type="protein sequence ID" value="TXB99541.1"/>
    <property type="molecule type" value="Genomic_DNA"/>
</dbReference>
<comment type="caution">
    <text evidence="1">The sequence shown here is derived from an EMBL/GenBank/DDBJ whole genome shotgun (WGS) entry which is preliminary data.</text>
</comment>
<evidence type="ECO:0000313" key="1">
    <source>
        <dbReference type="EMBL" id="TXB99541.1"/>
    </source>
</evidence>
<dbReference type="Pfam" id="PF03630">
    <property type="entry name" value="Fumble"/>
    <property type="match status" value="1"/>
</dbReference>
<protein>
    <submittedName>
        <fullName evidence="1">Uncharacterized protein</fullName>
    </submittedName>
</protein>
<dbReference type="InterPro" id="IPR043129">
    <property type="entry name" value="ATPase_NBD"/>
</dbReference>
<dbReference type="GO" id="GO:0005524">
    <property type="term" value="F:ATP binding"/>
    <property type="evidence" value="ECO:0007669"/>
    <property type="project" value="InterPro"/>
</dbReference>
<sequence length="65" mass="7349">MLCIVPEADVCRSLDFALFNKTGQLSNLHSELYNITDVYFGGPFIRGHPQTIQTLNISHNYYSKG</sequence>
<dbReference type="Gene3D" id="3.30.420.40">
    <property type="match status" value="1"/>
</dbReference>
<evidence type="ECO:0000313" key="2">
    <source>
        <dbReference type="Proteomes" id="UP000321331"/>
    </source>
</evidence>
<dbReference type="SUPFAM" id="SSF53067">
    <property type="entry name" value="Actin-like ATPase domain"/>
    <property type="match status" value="1"/>
</dbReference>
<name>A0A5C6SLN7_FUSOC</name>
<dbReference type="GO" id="GO:0015937">
    <property type="term" value="P:coenzyme A biosynthetic process"/>
    <property type="evidence" value="ECO:0007669"/>
    <property type="project" value="InterPro"/>
</dbReference>
<accession>A0A5C6SLN7</accession>
<dbReference type="Proteomes" id="UP000321331">
    <property type="component" value="Unassembled WGS sequence"/>
</dbReference>
<gene>
    <name evidence="1" type="ORF">FocTR4_00013671</name>
</gene>
<organism evidence="1 2">
    <name type="scientific">Fusarium oxysporum f. sp. cubense</name>
    <dbReference type="NCBI Taxonomy" id="61366"/>
    <lineage>
        <taxon>Eukaryota</taxon>
        <taxon>Fungi</taxon>
        <taxon>Dikarya</taxon>
        <taxon>Ascomycota</taxon>
        <taxon>Pezizomycotina</taxon>
        <taxon>Sordariomycetes</taxon>
        <taxon>Hypocreomycetidae</taxon>
        <taxon>Hypocreales</taxon>
        <taxon>Nectriaceae</taxon>
        <taxon>Fusarium</taxon>
        <taxon>Fusarium oxysporum species complex</taxon>
    </lineage>
</organism>